<reference evidence="3 4" key="1">
    <citation type="submission" date="2019-10" db="EMBL/GenBank/DDBJ databases">
        <title>Gluconobacter aidae sp. nov., a novel species of acetic acid bacteria isolated in Thailand.</title>
        <authorList>
            <person name="Yukphan P."/>
            <person name="Charoenyingcharoen P."/>
            <person name="Malimas S."/>
            <person name="Muramatsu Y."/>
            <person name="Nakagawa Y."/>
            <person name="Tanasupawat S."/>
            <person name="Yamada Y."/>
        </authorList>
    </citation>
    <scope>NUCLEOTIDE SEQUENCE [LARGE SCALE GENOMIC DNA]</scope>
    <source>
        <strain evidence="3 4">AC10</strain>
    </source>
</reference>
<gene>
    <name evidence="3" type="ORF">GFJ39_11735</name>
</gene>
<feature type="domain" description="Glycosyl transferase family 1" evidence="2">
    <location>
        <begin position="195"/>
        <end position="337"/>
    </location>
</feature>
<keyword evidence="4" id="KW-1185">Reference proteome</keyword>
<dbReference type="InterPro" id="IPR001296">
    <property type="entry name" value="Glyco_trans_1"/>
</dbReference>
<dbReference type="EMBL" id="WIPH01000035">
    <property type="protein sequence ID" value="MQR99851.1"/>
    <property type="molecule type" value="Genomic_DNA"/>
</dbReference>
<evidence type="ECO:0000259" key="2">
    <source>
        <dbReference type="Pfam" id="PF00534"/>
    </source>
</evidence>
<accession>A0A7X1VPI7</accession>
<evidence type="ECO:0000256" key="1">
    <source>
        <dbReference type="ARBA" id="ARBA00022679"/>
    </source>
</evidence>
<dbReference type="Pfam" id="PF00534">
    <property type="entry name" value="Glycos_transf_1"/>
    <property type="match status" value="1"/>
</dbReference>
<dbReference type="AlphaFoldDB" id="A0A7X1VPI7"/>
<name>A0A7X1VPI7_9PROT</name>
<organism evidence="3 4">
    <name type="scientific">Gluconobacter aidae</name>
    <dbReference type="NCBI Taxonomy" id="2662454"/>
    <lineage>
        <taxon>Bacteria</taxon>
        <taxon>Pseudomonadati</taxon>
        <taxon>Pseudomonadota</taxon>
        <taxon>Alphaproteobacteria</taxon>
        <taxon>Acetobacterales</taxon>
        <taxon>Acetobacteraceae</taxon>
        <taxon>Gluconobacter</taxon>
    </lineage>
</organism>
<dbReference type="GO" id="GO:0016757">
    <property type="term" value="F:glycosyltransferase activity"/>
    <property type="evidence" value="ECO:0007669"/>
    <property type="project" value="InterPro"/>
</dbReference>
<dbReference type="PANTHER" id="PTHR46401:SF2">
    <property type="entry name" value="GLYCOSYLTRANSFERASE WBBK-RELATED"/>
    <property type="match status" value="1"/>
</dbReference>
<protein>
    <submittedName>
        <fullName evidence="3">Glycosyltransferase</fullName>
    </submittedName>
</protein>
<dbReference type="Gene3D" id="3.40.50.2000">
    <property type="entry name" value="Glycogen Phosphorylase B"/>
    <property type="match status" value="2"/>
</dbReference>
<sequence length="367" mass="40434">MAARSITQISLNGRFSVQSLSGVQRFATEITRALSEIWPTDLPQPELLTPRGPSFSSTPVDIGFPVRPCGYFQGQLWEQIDLPKAAGPGLLVNLGNTGPLILPARNSRQIVVIHDAGVFSTPKSYSRQFRVYYKILHRLLTIGKTRIVTVSNFARNDIASHLRIDPARISVITEGSEHATRIPADRTVLERHGLEAGKYVLAVGNMAPHKDFAALEHLAATLPERGIKLVISGGMNKRVFEADIPDLRQATYVGRVTDEELHALYSDAVCFVFPSIYEGFGLPPIEAMEAGCPVVARDIPVLHEICGQAARYGCRPTDLTLQVLEILDNPDVASTLCHAGRKQVNQYRWSIAAEKLLNIMREEFSAC</sequence>
<evidence type="ECO:0000313" key="4">
    <source>
        <dbReference type="Proteomes" id="UP000432209"/>
    </source>
</evidence>
<dbReference type="Proteomes" id="UP000432209">
    <property type="component" value="Unassembled WGS sequence"/>
</dbReference>
<evidence type="ECO:0000313" key="3">
    <source>
        <dbReference type="EMBL" id="MQR99851.1"/>
    </source>
</evidence>
<comment type="caution">
    <text evidence="3">The sequence shown here is derived from an EMBL/GenBank/DDBJ whole genome shotgun (WGS) entry which is preliminary data.</text>
</comment>
<dbReference type="CDD" id="cd03809">
    <property type="entry name" value="GT4_MtfB-like"/>
    <property type="match status" value="1"/>
</dbReference>
<dbReference type="SUPFAM" id="SSF53756">
    <property type="entry name" value="UDP-Glycosyltransferase/glycogen phosphorylase"/>
    <property type="match status" value="1"/>
</dbReference>
<dbReference type="GO" id="GO:0009103">
    <property type="term" value="P:lipopolysaccharide biosynthetic process"/>
    <property type="evidence" value="ECO:0007669"/>
    <property type="project" value="TreeGrafter"/>
</dbReference>
<proteinExistence type="predicted"/>
<dbReference type="PANTHER" id="PTHR46401">
    <property type="entry name" value="GLYCOSYLTRANSFERASE WBBK-RELATED"/>
    <property type="match status" value="1"/>
</dbReference>
<dbReference type="RefSeq" id="WP_153431498.1">
    <property type="nucleotide sequence ID" value="NZ_WIPH01000035.1"/>
</dbReference>
<keyword evidence="1 3" id="KW-0808">Transferase</keyword>